<organism evidence="2 3">
    <name type="scientific">Steinernema carpocapsae</name>
    <name type="common">Entomopathogenic nematode</name>
    <dbReference type="NCBI Taxonomy" id="34508"/>
    <lineage>
        <taxon>Eukaryota</taxon>
        <taxon>Metazoa</taxon>
        <taxon>Ecdysozoa</taxon>
        <taxon>Nematoda</taxon>
        <taxon>Chromadorea</taxon>
        <taxon>Rhabditida</taxon>
        <taxon>Tylenchina</taxon>
        <taxon>Panagrolaimomorpha</taxon>
        <taxon>Strongyloidoidea</taxon>
        <taxon>Steinernematidae</taxon>
        <taxon>Steinernema</taxon>
    </lineage>
</organism>
<dbReference type="AlphaFoldDB" id="A0A4U5PFG6"/>
<feature type="compositionally biased region" description="Low complexity" evidence="1">
    <location>
        <begin position="17"/>
        <end position="31"/>
    </location>
</feature>
<comment type="caution">
    <text evidence="2">The sequence shown here is derived from an EMBL/GenBank/DDBJ whole genome shotgun (WGS) entry which is preliminary data.</text>
</comment>
<feature type="compositionally biased region" description="Polar residues" evidence="1">
    <location>
        <begin position="1"/>
        <end position="10"/>
    </location>
</feature>
<keyword evidence="3" id="KW-1185">Reference proteome</keyword>
<gene>
    <name evidence="2" type="ORF">L596_009478</name>
</gene>
<sequence length="137" mass="15775">MFSFRRSSQTFKRRSSSQKSLSSPKTQLLSLRSSRVPERRRTAEAQNRTSNRRLMDSIFASRTATLHRSWHYASDSPITSLGRLLACHSGRGVHRSPSRFRRDKNVSFEAILTRFDGSRADSLYNRLGVLWEADKVV</sequence>
<name>A0A4U5PFG6_STECR</name>
<accession>A0A4U5PFG6</accession>
<reference evidence="2 3" key="2">
    <citation type="journal article" date="2019" name="G3 (Bethesda)">
        <title>Hybrid Assembly of the Genome of the Entomopathogenic Nematode Steinernema carpocapsae Identifies the X-Chromosome.</title>
        <authorList>
            <person name="Serra L."/>
            <person name="Macchietto M."/>
            <person name="Macias-Munoz A."/>
            <person name="McGill C.J."/>
            <person name="Rodriguez I.M."/>
            <person name="Rodriguez B."/>
            <person name="Murad R."/>
            <person name="Mortazavi A."/>
        </authorList>
    </citation>
    <scope>NUCLEOTIDE SEQUENCE [LARGE SCALE GENOMIC DNA]</scope>
    <source>
        <strain evidence="2 3">ALL</strain>
    </source>
</reference>
<dbReference type="Proteomes" id="UP000298663">
    <property type="component" value="Unassembled WGS sequence"/>
</dbReference>
<dbReference type="EMBL" id="AZBU02000002">
    <property type="protein sequence ID" value="TKR95289.1"/>
    <property type="molecule type" value="Genomic_DNA"/>
</dbReference>
<proteinExistence type="predicted"/>
<evidence type="ECO:0000313" key="3">
    <source>
        <dbReference type="Proteomes" id="UP000298663"/>
    </source>
</evidence>
<feature type="region of interest" description="Disordered" evidence="1">
    <location>
        <begin position="1"/>
        <end position="50"/>
    </location>
</feature>
<evidence type="ECO:0000256" key="1">
    <source>
        <dbReference type="SAM" id="MobiDB-lite"/>
    </source>
</evidence>
<reference evidence="2 3" key="1">
    <citation type="journal article" date="2015" name="Genome Biol.">
        <title>Comparative genomics of Steinernema reveals deeply conserved gene regulatory networks.</title>
        <authorList>
            <person name="Dillman A.R."/>
            <person name="Macchietto M."/>
            <person name="Porter C.F."/>
            <person name="Rogers A."/>
            <person name="Williams B."/>
            <person name="Antoshechkin I."/>
            <person name="Lee M.M."/>
            <person name="Goodwin Z."/>
            <person name="Lu X."/>
            <person name="Lewis E.E."/>
            <person name="Goodrich-Blair H."/>
            <person name="Stock S.P."/>
            <person name="Adams B.J."/>
            <person name="Sternberg P.W."/>
            <person name="Mortazavi A."/>
        </authorList>
    </citation>
    <scope>NUCLEOTIDE SEQUENCE [LARGE SCALE GENOMIC DNA]</scope>
    <source>
        <strain evidence="2 3">ALL</strain>
    </source>
</reference>
<protein>
    <submittedName>
        <fullName evidence="2">Uncharacterized protein</fullName>
    </submittedName>
</protein>
<evidence type="ECO:0000313" key="2">
    <source>
        <dbReference type="EMBL" id="TKR95289.1"/>
    </source>
</evidence>